<dbReference type="Pfam" id="PF14031">
    <property type="entry name" value="D-ser_dehydrat"/>
    <property type="match status" value="1"/>
</dbReference>
<gene>
    <name evidence="4" type="ORF">GXW79_06910</name>
</gene>
<keyword evidence="5" id="KW-1185">Reference proteome</keyword>
<name>A0AAF1K1J6_9PROT</name>
<accession>A0AAF1K1J6</accession>
<dbReference type="PANTHER" id="PTHR28004">
    <property type="entry name" value="ZGC:162816-RELATED"/>
    <property type="match status" value="1"/>
</dbReference>
<dbReference type="AlphaFoldDB" id="A0AAF1K1J6"/>
<dbReference type="InterPro" id="IPR051466">
    <property type="entry name" value="D-amino_acid_metab_enzyme"/>
</dbReference>
<dbReference type="GO" id="GO:0008721">
    <property type="term" value="F:D-serine ammonia-lyase activity"/>
    <property type="evidence" value="ECO:0007669"/>
    <property type="project" value="TreeGrafter"/>
</dbReference>
<dbReference type="Gene3D" id="2.40.37.20">
    <property type="entry name" value="D-serine dehydratase-like domain"/>
    <property type="match status" value="1"/>
</dbReference>
<feature type="domain" description="D-serine dehydratase-like" evidence="3">
    <location>
        <begin position="263"/>
        <end position="350"/>
    </location>
</feature>
<protein>
    <submittedName>
        <fullName evidence="4">DSD1 family PLP-dependent enzyme</fullName>
    </submittedName>
</protein>
<dbReference type="InterPro" id="IPR026956">
    <property type="entry name" value="D-ser_dehydrat-like_dom"/>
</dbReference>
<dbReference type="Pfam" id="PF01168">
    <property type="entry name" value="Ala_racemase_N"/>
    <property type="match status" value="1"/>
</dbReference>
<evidence type="ECO:0000259" key="3">
    <source>
        <dbReference type="SMART" id="SM01119"/>
    </source>
</evidence>
<dbReference type="EMBL" id="JAAEDH010000006">
    <property type="protein sequence ID" value="MBR0654804.1"/>
    <property type="molecule type" value="Genomic_DNA"/>
</dbReference>
<dbReference type="SMART" id="SM01119">
    <property type="entry name" value="D-ser_dehydrat"/>
    <property type="match status" value="1"/>
</dbReference>
<reference evidence="4" key="1">
    <citation type="submission" date="2020-01" db="EMBL/GenBank/DDBJ databases">
        <authorList>
            <person name="Rat A."/>
        </authorList>
    </citation>
    <scope>NUCLEOTIDE SEQUENCE</scope>
    <source>
        <strain evidence="4">LMG 28251</strain>
    </source>
</reference>
<keyword evidence="2" id="KW-0456">Lyase</keyword>
<dbReference type="InterPro" id="IPR001608">
    <property type="entry name" value="Ala_racemase_N"/>
</dbReference>
<evidence type="ECO:0000256" key="2">
    <source>
        <dbReference type="ARBA" id="ARBA00023239"/>
    </source>
</evidence>
<dbReference type="Gene3D" id="3.20.20.10">
    <property type="entry name" value="Alanine racemase"/>
    <property type="match status" value="1"/>
</dbReference>
<dbReference type="CDD" id="cd06819">
    <property type="entry name" value="PLPDE_III_LS_D-TA"/>
    <property type="match status" value="1"/>
</dbReference>
<organism evidence="4 5">
    <name type="scientific">Plastoroseomonas arctica</name>
    <dbReference type="NCBI Taxonomy" id="1509237"/>
    <lineage>
        <taxon>Bacteria</taxon>
        <taxon>Pseudomonadati</taxon>
        <taxon>Pseudomonadota</taxon>
        <taxon>Alphaproteobacteria</taxon>
        <taxon>Acetobacterales</taxon>
        <taxon>Acetobacteraceae</taxon>
        <taxon>Plastoroseomonas</taxon>
    </lineage>
</organism>
<comment type="caution">
    <text evidence="4">The sequence shown here is derived from an EMBL/GenBank/DDBJ whole genome shotgun (WGS) entry which is preliminary data.</text>
</comment>
<proteinExistence type="inferred from homology"/>
<evidence type="ECO:0000256" key="1">
    <source>
        <dbReference type="ARBA" id="ARBA00005323"/>
    </source>
</evidence>
<dbReference type="SUPFAM" id="SSF51419">
    <property type="entry name" value="PLP-binding barrel"/>
    <property type="match status" value="1"/>
</dbReference>
<evidence type="ECO:0000313" key="4">
    <source>
        <dbReference type="EMBL" id="MBR0654804.1"/>
    </source>
</evidence>
<dbReference type="PANTHER" id="PTHR28004:SF2">
    <property type="entry name" value="D-SERINE DEHYDRATASE"/>
    <property type="match status" value="1"/>
</dbReference>
<comment type="similarity">
    <text evidence="1">Belongs to the DSD1 family.</text>
</comment>
<dbReference type="Proteomes" id="UP001196068">
    <property type="component" value="Unassembled WGS sequence"/>
</dbReference>
<evidence type="ECO:0000313" key="5">
    <source>
        <dbReference type="Proteomes" id="UP001196068"/>
    </source>
</evidence>
<dbReference type="InterPro" id="IPR042208">
    <property type="entry name" value="D-ser_dehydrat-like_sf"/>
</dbReference>
<dbReference type="InterPro" id="IPR029066">
    <property type="entry name" value="PLP-binding_barrel"/>
</dbReference>
<sequence>MQPPPAEPGMPEDEVDTPALLLDLDAFEANLDMMASLLAPTGTRLRAHAKTHKSSVIAKLQMARGAIGQCVQKVAEAEALAWGGIPDILVSNQVVGARKLARFAALAHIAQVAICVDDAEQVAAIEAAAEAAGVRIPVLIEIDVGAARCGVEPGPPAVALAEHIAASKQLRFGGIQAYQGSAQHQRTPEQRAASIAHAVESSRRTVEQLRQRGLDCSIVGGAGTGTFRLEAASGVYTEIQAGSYAFMDADYARNSDAPPFRHALFVLATVMSRAIPGVAVVDAGHKAVAIDSGLPLVWDRPGLRYAGASDEHGKILIEGGTPPGLGEKLRLVPGHCDPTVDRYDWYVGVRGGRVECLWPVSARGGMA</sequence>
<dbReference type="GO" id="GO:0036088">
    <property type="term" value="P:D-serine catabolic process"/>
    <property type="evidence" value="ECO:0007669"/>
    <property type="project" value="TreeGrafter"/>
</dbReference>
<reference evidence="4" key="2">
    <citation type="journal article" date="2021" name="Syst. Appl. Microbiol.">
        <title>Roseomonas hellenica sp. nov., isolated from roots of wild-growing Alkanna tinctoria.</title>
        <authorList>
            <person name="Rat A."/>
            <person name="Naranjo H.D."/>
            <person name="Lebbe L."/>
            <person name="Cnockaert M."/>
            <person name="Krigas N."/>
            <person name="Grigoriadou K."/>
            <person name="Maloupa E."/>
            <person name="Willems A."/>
        </authorList>
    </citation>
    <scope>NUCLEOTIDE SEQUENCE</scope>
    <source>
        <strain evidence="4">LMG 28251</strain>
    </source>
</reference>